<dbReference type="RefSeq" id="WP_377292814.1">
    <property type="nucleotide sequence ID" value="NZ_JBHSBM010000040.1"/>
</dbReference>
<evidence type="ECO:0000259" key="8">
    <source>
        <dbReference type="PROSITE" id="PS50893"/>
    </source>
</evidence>
<dbReference type="SUPFAM" id="SSF90123">
    <property type="entry name" value="ABC transporter transmembrane region"/>
    <property type="match status" value="1"/>
</dbReference>
<dbReference type="GO" id="GO:0005524">
    <property type="term" value="F:ATP binding"/>
    <property type="evidence" value="ECO:0007669"/>
    <property type="project" value="UniProtKB-KW"/>
</dbReference>
<feature type="domain" description="ABC transmembrane type-1" evidence="9">
    <location>
        <begin position="47"/>
        <end position="331"/>
    </location>
</feature>
<dbReference type="Pfam" id="PF00664">
    <property type="entry name" value="ABC_membrane"/>
    <property type="match status" value="1"/>
</dbReference>
<dbReference type="InterPro" id="IPR003593">
    <property type="entry name" value="AAA+_ATPase"/>
</dbReference>
<dbReference type="InterPro" id="IPR039421">
    <property type="entry name" value="Type_1_exporter"/>
</dbReference>
<dbReference type="EMBL" id="JBHSBM010000040">
    <property type="protein sequence ID" value="MFC4062060.1"/>
    <property type="molecule type" value="Genomic_DNA"/>
</dbReference>
<dbReference type="InterPro" id="IPR003439">
    <property type="entry name" value="ABC_transporter-like_ATP-bd"/>
</dbReference>
<evidence type="ECO:0000256" key="2">
    <source>
        <dbReference type="ARBA" id="ARBA00022692"/>
    </source>
</evidence>
<dbReference type="Pfam" id="PF00005">
    <property type="entry name" value="ABC_tran"/>
    <property type="match status" value="1"/>
</dbReference>
<dbReference type="PANTHER" id="PTHR24221:SF654">
    <property type="entry name" value="ATP-BINDING CASSETTE SUB-FAMILY B MEMBER 6"/>
    <property type="match status" value="1"/>
</dbReference>
<keyword evidence="3" id="KW-0547">Nucleotide-binding</keyword>
<comment type="caution">
    <text evidence="10">The sequence shown here is derived from an EMBL/GenBank/DDBJ whole genome shotgun (WGS) entry which is preliminary data.</text>
</comment>
<evidence type="ECO:0000256" key="1">
    <source>
        <dbReference type="ARBA" id="ARBA00004651"/>
    </source>
</evidence>
<feature type="transmembrane region" description="Helical" evidence="7">
    <location>
        <begin position="83"/>
        <end position="103"/>
    </location>
</feature>
<dbReference type="PROSITE" id="PS50893">
    <property type="entry name" value="ABC_TRANSPORTER_2"/>
    <property type="match status" value="1"/>
</dbReference>
<dbReference type="PANTHER" id="PTHR24221">
    <property type="entry name" value="ATP-BINDING CASSETTE SUB-FAMILY B"/>
    <property type="match status" value="1"/>
</dbReference>
<feature type="transmembrane region" description="Helical" evidence="7">
    <location>
        <begin position="46"/>
        <end position="71"/>
    </location>
</feature>
<keyword evidence="6 7" id="KW-0472">Membrane</keyword>
<dbReference type="Gene3D" id="3.40.50.300">
    <property type="entry name" value="P-loop containing nucleotide triphosphate hydrolases"/>
    <property type="match status" value="1"/>
</dbReference>
<keyword evidence="11" id="KW-1185">Reference proteome</keyword>
<evidence type="ECO:0000256" key="3">
    <source>
        <dbReference type="ARBA" id="ARBA00022741"/>
    </source>
</evidence>
<evidence type="ECO:0000313" key="11">
    <source>
        <dbReference type="Proteomes" id="UP001595850"/>
    </source>
</evidence>
<accession>A0ABV8IDW5</accession>
<dbReference type="Proteomes" id="UP001595850">
    <property type="component" value="Unassembled WGS sequence"/>
</dbReference>
<evidence type="ECO:0000313" key="10">
    <source>
        <dbReference type="EMBL" id="MFC4062060.1"/>
    </source>
</evidence>
<dbReference type="InterPro" id="IPR036640">
    <property type="entry name" value="ABC1_TM_sf"/>
</dbReference>
<evidence type="ECO:0000256" key="7">
    <source>
        <dbReference type="SAM" id="Phobius"/>
    </source>
</evidence>
<dbReference type="InterPro" id="IPR027417">
    <property type="entry name" value="P-loop_NTPase"/>
</dbReference>
<dbReference type="SUPFAM" id="SSF52540">
    <property type="entry name" value="P-loop containing nucleoside triphosphate hydrolases"/>
    <property type="match status" value="1"/>
</dbReference>
<keyword evidence="2 7" id="KW-0812">Transmembrane</keyword>
<evidence type="ECO:0000256" key="4">
    <source>
        <dbReference type="ARBA" id="ARBA00022840"/>
    </source>
</evidence>
<gene>
    <name evidence="10" type="ORF">ACFOWE_27475</name>
</gene>
<evidence type="ECO:0000256" key="6">
    <source>
        <dbReference type="ARBA" id="ARBA00023136"/>
    </source>
</evidence>
<name>A0ABV8IDW5_9ACTN</name>
<dbReference type="CDD" id="cd18550">
    <property type="entry name" value="ABC_6TM_exporter_like"/>
    <property type="match status" value="1"/>
</dbReference>
<protein>
    <submittedName>
        <fullName evidence="10">ABC transporter ATP-binding protein</fullName>
    </submittedName>
</protein>
<dbReference type="SMART" id="SM00382">
    <property type="entry name" value="AAA"/>
    <property type="match status" value="1"/>
</dbReference>
<feature type="transmembrane region" description="Helical" evidence="7">
    <location>
        <begin position="265"/>
        <end position="288"/>
    </location>
</feature>
<dbReference type="PROSITE" id="PS00211">
    <property type="entry name" value="ABC_TRANSPORTER_1"/>
    <property type="match status" value="1"/>
</dbReference>
<dbReference type="InterPro" id="IPR011527">
    <property type="entry name" value="ABC1_TM_dom"/>
</dbReference>
<feature type="transmembrane region" description="Helical" evidence="7">
    <location>
        <begin position="165"/>
        <end position="182"/>
    </location>
</feature>
<feature type="transmembrane region" description="Helical" evidence="7">
    <location>
        <begin position="188"/>
        <end position="205"/>
    </location>
</feature>
<feature type="domain" description="ABC transporter" evidence="8">
    <location>
        <begin position="383"/>
        <end position="618"/>
    </location>
</feature>
<sequence>MVMMGGGLGPQAMRSLRRDSSVTKERIAPGTVRRIVRYARPFSRQIAAFLALVVLGSVVVVVNPLLMRAIIDDGIEKGDTGLVAGLALAIAALAVLDAGLGLAQRWFSARVGEGLIYNLRTEVFDHVQRMPVAFFMRTQTGALVSRLNTDVIGAQRALTSTLSSVVSNVVMLVLVLGTMLVLSWQITLVALVLLPVFLFPAKWVGRKMSRLTREQMELDAEMSSMMTERFNVAGAMVAKLYGRPGDEAEAFAARAGRVRDVGVTVGMYGTFFRIALGLVASLATALVYGVGGVLAVNGAFEIGTLVALTALLMRLYGPLTSLSNVHVDVMTALVSFDRVFEVLDLEPMVAEKPGARPVPDGPATIEFDEVHFRYPAASEVSLASLESVARPDTGQGHDVLRGIAFTARPGELVALVGPSGAGKTTITSLVSRLYDVGSGAVRVNGLDVREATLESLRETVGVVMQDAHLFHDTIGANLRYARPDASDEEVWEALRAAQIADLVESLPEGLDTVVGDRGYRLSGGEKQRLALARLLLKAPRVVVLDEATAHLDSESEAAVQQALKSALAGRTSLVIAHRLSTIRDADQILVIADGRVVERGRHEDLLAAGAVYAELYRTQFSPQS</sequence>
<dbReference type="PROSITE" id="PS50929">
    <property type="entry name" value="ABC_TM1F"/>
    <property type="match status" value="1"/>
</dbReference>
<dbReference type="InterPro" id="IPR017871">
    <property type="entry name" value="ABC_transporter-like_CS"/>
</dbReference>
<evidence type="ECO:0000259" key="9">
    <source>
        <dbReference type="PROSITE" id="PS50929"/>
    </source>
</evidence>
<evidence type="ECO:0000256" key="5">
    <source>
        <dbReference type="ARBA" id="ARBA00022989"/>
    </source>
</evidence>
<proteinExistence type="predicted"/>
<comment type="subcellular location">
    <subcellularLocation>
        <location evidence="1">Cell membrane</location>
        <topology evidence="1">Multi-pass membrane protein</topology>
    </subcellularLocation>
</comment>
<keyword evidence="5 7" id="KW-1133">Transmembrane helix</keyword>
<keyword evidence="4 10" id="KW-0067">ATP-binding</keyword>
<organism evidence="10 11">
    <name type="scientific">Planomonospora corallina</name>
    <dbReference type="NCBI Taxonomy" id="1806052"/>
    <lineage>
        <taxon>Bacteria</taxon>
        <taxon>Bacillati</taxon>
        <taxon>Actinomycetota</taxon>
        <taxon>Actinomycetes</taxon>
        <taxon>Streptosporangiales</taxon>
        <taxon>Streptosporangiaceae</taxon>
        <taxon>Planomonospora</taxon>
    </lineage>
</organism>
<reference evidence="11" key="1">
    <citation type="journal article" date="2019" name="Int. J. Syst. Evol. Microbiol.">
        <title>The Global Catalogue of Microorganisms (GCM) 10K type strain sequencing project: providing services to taxonomists for standard genome sequencing and annotation.</title>
        <authorList>
            <consortium name="The Broad Institute Genomics Platform"/>
            <consortium name="The Broad Institute Genome Sequencing Center for Infectious Disease"/>
            <person name="Wu L."/>
            <person name="Ma J."/>
        </authorList>
    </citation>
    <scope>NUCLEOTIDE SEQUENCE [LARGE SCALE GENOMIC DNA]</scope>
    <source>
        <strain evidence="11">TBRC 4489</strain>
    </source>
</reference>
<dbReference type="Gene3D" id="1.20.1560.10">
    <property type="entry name" value="ABC transporter type 1, transmembrane domain"/>
    <property type="match status" value="1"/>
</dbReference>